<gene>
    <name evidence="5" type="ORF">HUJ06_030494</name>
</gene>
<dbReference type="GO" id="GO:0006813">
    <property type="term" value="P:potassium ion transport"/>
    <property type="evidence" value="ECO:0007669"/>
    <property type="project" value="UniProtKB-KW"/>
</dbReference>
<accession>A0A822YD89</accession>
<dbReference type="EMBL" id="DUZY01000002">
    <property type="protein sequence ID" value="DAD29026.1"/>
    <property type="molecule type" value="Genomic_DNA"/>
</dbReference>
<evidence type="ECO:0000313" key="6">
    <source>
        <dbReference type="Proteomes" id="UP000607653"/>
    </source>
</evidence>
<organism evidence="5 6">
    <name type="scientific">Nelumbo nucifera</name>
    <name type="common">Sacred lotus</name>
    <dbReference type="NCBI Taxonomy" id="4432"/>
    <lineage>
        <taxon>Eukaryota</taxon>
        <taxon>Viridiplantae</taxon>
        <taxon>Streptophyta</taxon>
        <taxon>Embryophyta</taxon>
        <taxon>Tracheophyta</taxon>
        <taxon>Spermatophyta</taxon>
        <taxon>Magnoliopsida</taxon>
        <taxon>Proteales</taxon>
        <taxon>Nelumbonaceae</taxon>
        <taxon>Nelumbo</taxon>
    </lineage>
</organism>
<evidence type="ECO:0000256" key="1">
    <source>
        <dbReference type="ARBA" id="ARBA00022448"/>
    </source>
</evidence>
<reference evidence="5 6" key="1">
    <citation type="journal article" date="2020" name="Mol. Biol. Evol.">
        <title>Distinct Expression and Methylation Patterns for Genes with Different Fates following a Single Whole-Genome Duplication in Flowering Plants.</title>
        <authorList>
            <person name="Shi T."/>
            <person name="Rahmani R.S."/>
            <person name="Gugger P.F."/>
            <person name="Wang M."/>
            <person name="Li H."/>
            <person name="Zhang Y."/>
            <person name="Li Z."/>
            <person name="Wang Q."/>
            <person name="Van de Peer Y."/>
            <person name="Marchal K."/>
            <person name="Chen J."/>
        </authorList>
    </citation>
    <scope>NUCLEOTIDE SEQUENCE [LARGE SCALE GENOMIC DNA]</scope>
    <source>
        <tissue evidence="5">Leaf</tissue>
    </source>
</reference>
<dbReference type="PANTHER" id="PTHR32468">
    <property type="entry name" value="CATION/H + ANTIPORTER"/>
    <property type="match status" value="1"/>
</dbReference>
<evidence type="ECO:0000256" key="3">
    <source>
        <dbReference type="ARBA" id="ARBA00022958"/>
    </source>
</evidence>
<dbReference type="InterPro" id="IPR050794">
    <property type="entry name" value="CPA2_transporter"/>
</dbReference>
<protein>
    <submittedName>
        <fullName evidence="5">Uncharacterized protein</fullName>
    </submittedName>
</protein>
<keyword evidence="1" id="KW-0813">Transport</keyword>
<proteinExistence type="predicted"/>
<keyword evidence="4" id="KW-0406">Ion transport</keyword>
<keyword evidence="6" id="KW-1185">Reference proteome</keyword>
<evidence type="ECO:0000256" key="4">
    <source>
        <dbReference type="ARBA" id="ARBA00023065"/>
    </source>
</evidence>
<sequence length="129" mass="14834">MSYHPGVSITVIRFRLSNDSDDSDDYEAEKKLDESVLLEFQFKSMNKQSVLYHESVVADEGHVLPLIGSLEDDYDLIMVGRRHRITMADWRESTELGFLGDKLCHQTWFPKFLPVGSEAMRSGEFRSSN</sequence>
<dbReference type="AlphaFoldDB" id="A0A822YD89"/>
<name>A0A822YD89_NELNU</name>
<evidence type="ECO:0000256" key="2">
    <source>
        <dbReference type="ARBA" id="ARBA00022538"/>
    </source>
</evidence>
<keyword evidence="3" id="KW-0630">Potassium</keyword>
<comment type="caution">
    <text evidence="5">The sequence shown here is derived from an EMBL/GenBank/DDBJ whole genome shotgun (WGS) entry which is preliminary data.</text>
</comment>
<dbReference type="Proteomes" id="UP000607653">
    <property type="component" value="Unassembled WGS sequence"/>
</dbReference>
<evidence type="ECO:0000313" key="5">
    <source>
        <dbReference type="EMBL" id="DAD29026.1"/>
    </source>
</evidence>
<dbReference type="PANTHER" id="PTHR32468:SF26">
    <property type="entry name" value="CATION_H(+) ANTIPORTER 15"/>
    <property type="match status" value="1"/>
</dbReference>
<keyword evidence="2" id="KW-0633">Potassium transport</keyword>